<dbReference type="OrthoDB" id="2151789at2759"/>
<dbReference type="InParanoid" id="A0A177CBS2"/>
<keyword evidence="3" id="KW-0274">FAD</keyword>
<keyword evidence="2" id="KW-0285">Flavoprotein</keyword>
<dbReference type="STRING" id="1460663.A0A177CBS2"/>
<comment type="similarity">
    <text evidence="1">Belongs to the oxygen-dependent FAD-linked oxidoreductase family.</text>
</comment>
<feature type="chain" id="PRO_5008057992" evidence="5">
    <location>
        <begin position="17"/>
        <end position="487"/>
    </location>
</feature>
<feature type="domain" description="FAD-binding PCMH-type" evidence="6">
    <location>
        <begin position="60"/>
        <end position="292"/>
    </location>
</feature>
<keyword evidence="5" id="KW-0732">Signal</keyword>
<organism evidence="7 8">
    <name type="scientific">Paraphaeosphaeria sporulosa</name>
    <dbReference type="NCBI Taxonomy" id="1460663"/>
    <lineage>
        <taxon>Eukaryota</taxon>
        <taxon>Fungi</taxon>
        <taxon>Dikarya</taxon>
        <taxon>Ascomycota</taxon>
        <taxon>Pezizomycotina</taxon>
        <taxon>Dothideomycetes</taxon>
        <taxon>Pleosporomycetidae</taxon>
        <taxon>Pleosporales</taxon>
        <taxon>Massarineae</taxon>
        <taxon>Didymosphaeriaceae</taxon>
        <taxon>Paraphaeosphaeria</taxon>
    </lineage>
</organism>
<dbReference type="PANTHER" id="PTHR42973">
    <property type="entry name" value="BINDING OXIDOREDUCTASE, PUTATIVE (AFU_ORTHOLOGUE AFUA_1G17690)-RELATED"/>
    <property type="match status" value="1"/>
</dbReference>
<dbReference type="EMBL" id="KV441554">
    <property type="protein sequence ID" value="OAG04150.1"/>
    <property type="molecule type" value="Genomic_DNA"/>
</dbReference>
<dbReference type="PANTHER" id="PTHR42973:SF54">
    <property type="entry name" value="FAD-BINDING PCMH-TYPE DOMAIN-CONTAINING PROTEIN"/>
    <property type="match status" value="1"/>
</dbReference>
<dbReference type="GO" id="GO:0071949">
    <property type="term" value="F:FAD binding"/>
    <property type="evidence" value="ECO:0007669"/>
    <property type="project" value="InterPro"/>
</dbReference>
<dbReference type="InterPro" id="IPR016169">
    <property type="entry name" value="FAD-bd_PCMH_sub2"/>
</dbReference>
<evidence type="ECO:0000256" key="2">
    <source>
        <dbReference type="ARBA" id="ARBA00022630"/>
    </source>
</evidence>
<protein>
    <submittedName>
        <fullName evidence="7">FAD-binding domain-containing protein</fullName>
    </submittedName>
</protein>
<evidence type="ECO:0000256" key="3">
    <source>
        <dbReference type="ARBA" id="ARBA00022827"/>
    </source>
</evidence>
<gene>
    <name evidence="7" type="ORF">CC84DRAFT_1261139</name>
</gene>
<reference evidence="7 8" key="1">
    <citation type="submission" date="2016-05" db="EMBL/GenBank/DDBJ databases">
        <title>Comparative analysis of secretome profiles of manganese(II)-oxidizing ascomycete fungi.</title>
        <authorList>
            <consortium name="DOE Joint Genome Institute"/>
            <person name="Zeiner C.A."/>
            <person name="Purvine S.O."/>
            <person name="Zink E.M."/>
            <person name="Wu S."/>
            <person name="Pasa-Tolic L."/>
            <person name="Chaput D.L."/>
            <person name="Haridas S."/>
            <person name="Grigoriev I.V."/>
            <person name="Santelli C.M."/>
            <person name="Hansel C.M."/>
        </authorList>
    </citation>
    <scope>NUCLEOTIDE SEQUENCE [LARGE SCALE GENOMIC DNA]</scope>
    <source>
        <strain evidence="7 8">AP3s5-JAC2a</strain>
    </source>
</reference>
<evidence type="ECO:0000256" key="4">
    <source>
        <dbReference type="ARBA" id="ARBA00023002"/>
    </source>
</evidence>
<dbReference type="Proteomes" id="UP000077069">
    <property type="component" value="Unassembled WGS sequence"/>
</dbReference>
<dbReference type="GeneID" id="28768525"/>
<dbReference type="RefSeq" id="XP_018034515.1">
    <property type="nucleotide sequence ID" value="XM_018185039.1"/>
</dbReference>
<dbReference type="Gene3D" id="3.40.462.20">
    <property type="match status" value="1"/>
</dbReference>
<dbReference type="PROSITE" id="PS51387">
    <property type="entry name" value="FAD_PCMH"/>
    <property type="match status" value="1"/>
</dbReference>
<evidence type="ECO:0000259" key="6">
    <source>
        <dbReference type="PROSITE" id="PS51387"/>
    </source>
</evidence>
<name>A0A177CBS2_9PLEO</name>
<evidence type="ECO:0000313" key="8">
    <source>
        <dbReference type="Proteomes" id="UP000077069"/>
    </source>
</evidence>
<feature type="signal peptide" evidence="5">
    <location>
        <begin position="1"/>
        <end position="16"/>
    </location>
</feature>
<keyword evidence="8" id="KW-1185">Reference proteome</keyword>
<dbReference type="InterPro" id="IPR036318">
    <property type="entry name" value="FAD-bd_PCMH-like_sf"/>
</dbReference>
<keyword evidence="4" id="KW-0560">Oxidoreductase</keyword>
<dbReference type="InterPro" id="IPR016166">
    <property type="entry name" value="FAD-bd_PCMH"/>
</dbReference>
<dbReference type="InterPro" id="IPR050416">
    <property type="entry name" value="FAD-linked_Oxidoreductase"/>
</dbReference>
<dbReference type="Gene3D" id="3.30.465.10">
    <property type="match status" value="2"/>
</dbReference>
<evidence type="ECO:0000256" key="5">
    <source>
        <dbReference type="SAM" id="SignalP"/>
    </source>
</evidence>
<dbReference type="InterPro" id="IPR006094">
    <property type="entry name" value="Oxid_FAD_bind_N"/>
</dbReference>
<proteinExistence type="inferred from homology"/>
<dbReference type="GO" id="GO:0016491">
    <property type="term" value="F:oxidoreductase activity"/>
    <property type="evidence" value="ECO:0007669"/>
    <property type="project" value="UniProtKB-KW"/>
</dbReference>
<dbReference type="Pfam" id="PF01565">
    <property type="entry name" value="FAD_binding_4"/>
    <property type="match status" value="1"/>
</dbReference>
<evidence type="ECO:0000256" key="1">
    <source>
        <dbReference type="ARBA" id="ARBA00005466"/>
    </source>
</evidence>
<dbReference type="SUPFAM" id="SSF56176">
    <property type="entry name" value="FAD-binding/transporter-associated domain-like"/>
    <property type="match status" value="1"/>
</dbReference>
<sequence length="487" mass="53919">MCNARLALALLATCAADSFSNYGEIDQACTMLESELPGCVYYPNSTAFEQSVASYIYAGSRLRPNCILGPKQAEDVQKAVQVLTQYPSVEFAVRSGGHNINKGFANTDLGVTIDLAALDDVEVSSDKSYVSIGVGARWGKVYATVEQQGLSGISYYSPERGWACDSVKSFDIVLANGSLINANAQSNADLFRALKGGSNNFGIVTHFELDVFEQGPLTGGSMDYGNVTGEQVVNTITSFKQPQMFDKHAMLIAIFSYQAHKHLFSHSATFFHTRPEKYFGSTLEAFTRVEPQTNVTLPVMNNTAGFFAGLSGSYDPSYAPNNFMHWTCLQFRVTKTILHKINGLYREHSLRLANVPAYRSANLTVFLVLQSVPATRPGNSLGFEPDSHPEKDQLNLLIMYQYDEGRMEVALQREINRLTKEVEDIAREERALSQFIYLNYAGSDQKVLEGYGKKSVEKLKRVAAEYDPDGVFQKQVRGGFKLSDVHF</sequence>
<dbReference type="AlphaFoldDB" id="A0A177CBS2"/>
<accession>A0A177CBS2</accession>
<evidence type="ECO:0000313" key="7">
    <source>
        <dbReference type="EMBL" id="OAG04150.1"/>
    </source>
</evidence>